<organism evidence="2 3">
    <name type="scientific">Diploscapter pachys</name>
    <dbReference type="NCBI Taxonomy" id="2018661"/>
    <lineage>
        <taxon>Eukaryota</taxon>
        <taxon>Metazoa</taxon>
        <taxon>Ecdysozoa</taxon>
        <taxon>Nematoda</taxon>
        <taxon>Chromadorea</taxon>
        <taxon>Rhabditida</taxon>
        <taxon>Rhabditina</taxon>
        <taxon>Rhabditomorpha</taxon>
        <taxon>Rhabditoidea</taxon>
        <taxon>Rhabditidae</taxon>
        <taxon>Diploscapter</taxon>
    </lineage>
</organism>
<dbReference type="Proteomes" id="UP000218231">
    <property type="component" value="Unassembled WGS sequence"/>
</dbReference>
<accession>A0A2A2JGB4</accession>
<name>A0A2A2JGB4_9BILA</name>
<evidence type="ECO:0000313" key="3">
    <source>
        <dbReference type="Proteomes" id="UP000218231"/>
    </source>
</evidence>
<keyword evidence="1" id="KW-0732">Signal</keyword>
<proteinExistence type="predicted"/>
<feature type="chain" id="PRO_5012268478" evidence="1">
    <location>
        <begin position="17"/>
        <end position="107"/>
    </location>
</feature>
<dbReference type="EMBL" id="LIAE01010459">
    <property type="protein sequence ID" value="PAV60609.1"/>
    <property type="molecule type" value="Genomic_DNA"/>
</dbReference>
<comment type="caution">
    <text evidence="2">The sequence shown here is derived from an EMBL/GenBank/DDBJ whole genome shotgun (WGS) entry which is preliminary data.</text>
</comment>
<protein>
    <submittedName>
        <fullName evidence="2">Uncharacterized protein</fullName>
    </submittedName>
</protein>
<gene>
    <name evidence="2" type="ORF">WR25_17995</name>
</gene>
<sequence>MMNFAILLLLSKWSNACLTTPDMDLPPVQPTTEPVNVEWAYNSIWSRFFDKLAITLFLYDGVHIDTYNHVHVHIDVHINTYNHLHVHVHINVYNNYIKHHNNNYNYT</sequence>
<reference evidence="2 3" key="1">
    <citation type="journal article" date="2017" name="Curr. Biol.">
        <title>Genome architecture and evolution of a unichromosomal asexual nematode.</title>
        <authorList>
            <person name="Fradin H."/>
            <person name="Zegar C."/>
            <person name="Gutwein M."/>
            <person name="Lucas J."/>
            <person name="Kovtun M."/>
            <person name="Corcoran D."/>
            <person name="Baugh L.R."/>
            <person name="Kiontke K."/>
            <person name="Gunsalus K."/>
            <person name="Fitch D.H."/>
            <person name="Piano F."/>
        </authorList>
    </citation>
    <scope>NUCLEOTIDE SEQUENCE [LARGE SCALE GENOMIC DNA]</scope>
    <source>
        <strain evidence="2">PF1309</strain>
    </source>
</reference>
<feature type="signal peptide" evidence="1">
    <location>
        <begin position="1"/>
        <end position="16"/>
    </location>
</feature>
<keyword evidence="3" id="KW-1185">Reference proteome</keyword>
<evidence type="ECO:0000256" key="1">
    <source>
        <dbReference type="SAM" id="SignalP"/>
    </source>
</evidence>
<evidence type="ECO:0000313" key="2">
    <source>
        <dbReference type="EMBL" id="PAV60609.1"/>
    </source>
</evidence>
<dbReference type="AlphaFoldDB" id="A0A2A2JGB4"/>